<reference evidence="1 2" key="1">
    <citation type="journal article" date="2020" name="ISME J.">
        <title>Uncovering the hidden diversity of litter-decomposition mechanisms in mushroom-forming fungi.</title>
        <authorList>
            <person name="Floudas D."/>
            <person name="Bentzer J."/>
            <person name="Ahren D."/>
            <person name="Johansson T."/>
            <person name="Persson P."/>
            <person name="Tunlid A."/>
        </authorList>
    </citation>
    <scope>NUCLEOTIDE SEQUENCE [LARGE SCALE GENOMIC DNA]</scope>
    <source>
        <strain evidence="1 2">CBS 291.85</strain>
    </source>
</reference>
<dbReference type="EMBL" id="JAACJM010000060">
    <property type="protein sequence ID" value="KAF5354361.1"/>
    <property type="molecule type" value="Genomic_DNA"/>
</dbReference>
<evidence type="ECO:0000313" key="2">
    <source>
        <dbReference type="Proteomes" id="UP000559256"/>
    </source>
</evidence>
<accession>A0A8H5D7W0</accession>
<protein>
    <submittedName>
        <fullName evidence="1">Uncharacterized protein</fullName>
    </submittedName>
</protein>
<keyword evidence="2" id="KW-1185">Reference proteome</keyword>
<organism evidence="1 2">
    <name type="scientific">Tetrapyrgos nigripes</name>
    <dbReference type="NCBI Taxonomy" id="182062"/>
    <lineage>
        <taxon>Eukaryota</taxon>
        <taxon>Fungi</taxon>
        <taxon>Dikarya</taxon>
        <taxon>Basidiomycota</taxon>
        <taxon>Agaricomycotina</taxon>
        <taxon>Agaricomycetes</taxon>
        <taxon>Agaricomycetidae</taxon>
        <taxon>Agaricales</taxon>
        <taxon>Marasmiineae</taxon>
        <taxon>Marasmiaceae</taxon>
        <taxon>Tetrapyrgos</taxon>
    </lineage>
</organism>
<sequence length="401" mass="47112">MKVRSDIPYLMNMSRLYFVPTVETLRAIVEEFESTESDQRRSYTESFPEKTYEYILAPLLIKDPLYIRDPVSGQVHCYQHPYNGLPTFVSSVHPFHLAWKCMFHVLICEEELRERYSWSTAVCDLLWNLKLSLWSKPPSPIPCPLDALSTDPESFRYQNVRFPMIQRLQSQHEAATISCLEYNWGLDSGEFPFDAHHNFLEVRDDLPSLLAQGDILLIPTDETMSDILEECCESTECRLYTEIFPVREYEYRLEPLSFQRPLYIRDPRSRSVVCYESPHHGLPSFLSSAHPFHVVFFNIITLWNRSNSMRLPRLDFSQMNEIFHLWTRAPPRSFFANSENAVELHRRTIPYDGQGHSSLNIPQAEEDLRYMPYTKAKAIFLWLQQIEMDEYNGGPVTNDIR</sequence>
<proteinExistence type="predicted"/>
<evidence type="ECO:0000313" key="1">
    <source>
        <dbReference type="EMBL" id="KAF5354361.1"/>
    </source>
</evidence>
<dbReference type="AlphaFoldDB" id="A0A8H5D7W0"/>
<gene>
    <name evidence="1" type="ORF">D9758_010753</name>
</gene>
<dbReference type="Proteomes" id="UP000559256">
    <property type="component" value="Unassembled WGS sequence"/>
</dbReference>
<comment type="caution">
    <text evidence="1">The sequence shown here is derived from an EMBL/GenBank/DDBJ whole genome shotgun (WGS) entry which is preliminary data.</text>
</comment>
<dbReference type="OrthoDB" id="3133596at2759"/>
<name>A0A8H5D7W0_9AGAR</name>